<name>A0ABQ5QKD9_9BACT</name>
<dbReference type="InterPro" id="IPR036890">
    <property type="entry name" value="HATPase_C_sf"/>
</dbReference>
<evidence type="ECO:0000313" key="2">
    <source>
        <dbReference type="EMBL" id="GLH75068.1"/>
    </source>
</evidence>
<proteinExistence type="predicted"/>
<accession>A0ABQ5QKD9</accession>
<reference evidence="2 3" key="1">
    <citation type="journal article" date="2023" name="Antonie Van Leeuwenhoek">
        <title>Mesoterricola silvestris gen. nov., sp. nov., Mesoterricola sediminis sp. nov., Geothrix oryzae sp. nov., Geothrix edaphica sp. nov., Geothrix rubra sp. nov., and Geothrix limicola sp. nov., six novel members of Acidobacteriota isolated from soils.</title>
        <authorList>
            <person name="Itoh H."/>
            <person name="Sugisawa Y."/>
            <person name="Mise K."/>
            <person name="Xu Z."/>
            <person name="Kuniyasu M."/>
            <person name="Ushijima N."/>
            <person name="Kawano K."/>
            <person name="Kobayashi E."/>
            <person name="Shiratori Y."/>
            <person name="Masuda Y."/>
            <person name="Senoo K."/>
        </authorList>
    </citation>
    <scope>NUCLEOTIDE SEQUENCE [LARGE SCALE GENOMIC DNA]</scope>
    <source>
        <strain evidence="2 3">Red804</strain>
    </source>
</reference>
<comment type="caution">
    <text evidence="2">The sequence shown here is derived from an EMBL/GenBank/DDBJ whole genome shotgun (WGS) entry which is preliminary data.</text>
</comment>
<evidence type="ECO:0000313" key="3">
    <source>
        <dbReference type="Proteomes" id="UP001165069"/>
    </source>
</evidence>
<protein>
    <recommendedName>
        <fullName evidence="4">Histidine kinase domain-containing protein</fullName>
    </recommendedName>
</protein>
<feature type="compositionally biased region" description="Basic and acidic residues" evidence="1">
    <location>
        <begin position="11"/>
        <end position="24"/>
    </location>
</feature>
<organism evidence="2 3">
    <name type="scientific">Geothrix limicola</name>
    <dbReference type="NCBI Taxonomy" id="2927978"/>
    <lineage>
        <taxon>Bacteria</taxon>
        <taxon>Pseudomonadati</taxon>
        <taxon>Acidobacteriota</taxon>
        <taxon>Holophagae</taxon>
        <taxon>Holophagales</taxon>
        <taxon>Holophagaceae</taxon>
        <taxon>Geothrix</taxon>
    </lineage>
</organism>
<evidence type="ECO:0000256" key="1">
    <source>
        <dbReference type="SAM" id="MobiDB-lite"/>
    </source>
</evidence>
<feature type="region of interest" description="Disordered" evidence="1">
    <location>
        <begin position="1"/>
        <end position="24"/>
    </location>
</feature>
<sequence>MSASSPLSTRNRPEISPRHGFTESHTENMLRDSVLLGAALSDGLTALILQDGTGTWYRDSSGLSRDQLAALESTLTQEPGTDAEGPLEREGLQMVKTVSLVNGCHQVIGTFCVLSPVPLALSEAQLAGLALLAEHIQTIVKMDQQKLETRAAPRPPAAASFVPGLVHELGSFIFGISANLDAFEARFADLDEVKTYGANIRRSLDRMGAFIVELREYGYPQRLSWSPLEPEPMLREVFEHQRSLAEEKNIDLQIRIDGVLPALQGDREGLRTALARVVDLVLHKEEPGGRVVISVAPGRQGNREAIFGHLDFSFEPFMNIDPARLFEPFYYRVSGLGRLALPGARRVFESHGGTLTAGKGPDGSMRISFMLPSEVAYPLRSATQP</sequence>
<dbReference type="SUPFAM" id="SSF55874">
    <property type="entry name" value="ATPase domain of HSP90 chaperone/DNA topoisomerase II/histidine kinase"/>
    <property type="match status" value="1"/>
</dbReference>
<dbReference type="EMBL" id="BSDE01000011">
    <property type="protein sequence ID" value="GLH75068.1"/>
    <property type="molecule type" value="Genomic_DNA"/>
</dbReference>
<dbReference type="Proteomes" id="UP001165069">
    <property type="component" value="Unassembled WGS sequence"/>
</dbReference>
<feature type="compositionally biased region" description="Polar residues" evidence="1">
    <location>
        <begin position="1"/>
        <end position="10"/>
    </location>
</feature>
<evidence type="ECO:0008006" key="4">
    <source>
        <dbReference type="Google" id="ProtNLM"/>
    </source>
</evidence>
<dbReference type="Gene3D" id="3.30.565.10">
    <property type="entry name" value="Histidine kinase-like ATPase, C-terminal domain"/>
    <property type="match status" value="1"/>
</dbReference>
<gene>
    <name evidence="2" type="ORF">GETHLI_35710</name>
</gene>
<keyword evidence="3" id="KW-1185">Reference proteome</keyword>